<evidence type="ECO:0000313" key="2">
    <source>
        <dbReference type="EMBL" id="ARI80385.1"/>
    </source>
</evidence>
<keyword evidence="3" id="KW-1185">Reference proteome</keyword>
<keyword evidence="1" id="KW-0472">Membrane</keyword>
<keyword evidence="1" id="KW-0812">Transmembrane</keyword>
<gene>
    <name evidence="2" type="ORF">BH695_1104</name>
</gene>
<accession>A0AB33BGN8</accession>
<dbReference type="Proteomes" id="UP000192439">
    <property type="component" value="Chromosome"/>
</dbReference>
<keyword evidence="1" id="KW-1133">Transmembrane helix</keyword>
<feature type="transmembrane region" description="Helical" evidence="1">
    <location>
        <begin position="21"/>
        <end position="41"/>
    </location>
</feature>
<evidence type="ECO:0000256" key="1">
    <source>
        <dbReference type="SAM" id="Phobius"/>
    </source>
</evidence>
<proteinExistence type="predicted"/>
<name>A0AB33BGN8_MICA7</name>
<dbReference type="EMBL" id="CP020771">
    <property type="protein sequence ID" value="ARI80385.1"/>
    <property type="molecule type" value="Genomic_DNA"/>
</dbReference>
<dbReference type="AlphaFoldDB" id="A0AB33BGN8"/>
<reference evidence="2 3" key="1">
    <citation type="journal article" date="2018" name="Harmful Algae">
        <title>The highly heterogeneous methylated genomes and diverse restriction-modification systems of bloom-forming Microcystis.</title>
        <authorList>
            <person name="Zhao L."/>
            <person name="Song Y."/>
            <person name="Li L."/>
            <person name="Gan N."/>
            <person name="Brand J.J."/>
            <person name="Song L."/>
        </authorList>
    </citation>
    <scope>NUCLEOTIDE SEQUENCE [LARGE SCALE GENOMIC DNA]</scope>
    <source>
        <strain evidence="2 3">PCC 7806SL</strain>
    </source>
</reference>
<evidence type="ECO:0000313" key="3">
    <source>
        <dbReference type="Proteomes" id="UP000192439"/>
    </source>
</evidence>
<sequence>MSFQFTDRHYRVKISKKPDKFEIILAFIVSLVLSCLFYLPVSDSPQLRENL</sequence>
<organism evidence="2 3">
    <name type="scientific">Microcystis aeruginosa PCC 7806SL</name>
    <dbReference type="NCBI Taxonomy" id="1903187"/>
    <lineage>
        <taxon>Bacteria</taxon>
        <taxon>Bacillati</taxon>
        <taxon>Cyanobacteriota</taxon>
        <taxon>Cyanophyceae</taxon>
        <taxon>Oscillatoriophycideae</taxon>
        <taxon>Chroococcales</taxon>
        <taxon>Microcystaceae</taxon>
        <taxon>Microcystis</taxon>
    </lineage>
</organism>
<protein>
    <submittedName>
        <fullName evidence="2">Uncharacterized protein</fullName>
    </submittedName>
</protein>